<feature type="domain" description="Disease resistance R13L4/SHOC-2-like LRR" evidence="13">
    <location>
        <begin position="535"/>
        <end position="750"/>
    </location>
</feature>
<name>A0ABD1RVD4_9LAMI</name>
<reference evidence="15" key="1">
    <citation type="submission" date="2024-07" db="EMBL/GenBank/DDBJ databases">
        <title>Two chromosome-level genome assemblies of Korean endemic species Abeliophyllum distichum and Forsythia ovata (Oleaceae).</title>
        <authorList>
            <person name="Jang H."/>
        </authorList>
    </citation>
    <scope>NUCLEOTIDE SEQUENCE [LARGE SCALE GENOMIC DNA]</scope>
</reference>
<comment type="caution">
    <text evidence="14">The sequence shown here is derived from an EMBL/GenBank/DDBJ whole genome shotgun (WGS) entry which is preliminary data.</text>
</comment>
<keyword evidence="6" id="KW-0381">Hypersensitive response</keyword>
<dbReference type="FunFam" id="1.10.10.10:FF:000322">
    <property type="entry name" value="Probable disease resistance protein At1g63360"/>
    <property type="match status" value="1"/>
</dbReference>
<dbReference type="InterPro" id="IPR027417">
    <property type="entry name" value="P-loop_NTPase"/>
</dbReference>
<organism evidence="14 15">
    <name type="scientific">Abeliophyllum distichum</name>
    <dbReference type="NCBI Taxonomy" id="126358"/>
    <lineage>
        <taxon>Eukaryota</taxon>
        <taxon>Viridiplantae</taxon>
        <taxon>Streptophyta</taxon>
        <taxon>Embryophyta</taxon>
        <taxon>Tracheophyta</taxon>
        <taxon>Spermatophyta</taxon>
        <taxon>Magnoliopsida</taxon>
        <taxon>eudicotyledons</taxon>
        <taxon>Gunneridae</taxon>
        <taxon>Pentapetalae</taxon>
        <taxon>asterids</taxon>
        <taxon>lamiids</taxon>
        <taxon>Lamiales</taxon>
        <taxon>Oleaceae</taxon>
        <taxon>Forsythieae</taxon>
        <taxon>Abeliophyllum</taxon>
    </lineage>
</organism>
<accession>A0ABD1RVD4</accession>
<dbReference type="InterPro" id="IPR036388">
    <property type="entry name" value="WH-like_DNA-bd_sf"/>
</dbReference>
<dbReference type="PANTHER" id="PTHR23155">
    <property type="entry name" value="DISEASE RESISTANCE PROTEIN RP"/>
    <property type="match status" value="1"/>
</dbReference>
<evidence type="ECO:0000256" key="1">
    <source>
        <dbReference type="ARBA" id="ARBA00002074"/>
    </source>
</evidence>
<keyword evidence="9" id="KW-0611">Plant defense</keyword>
<evidence type="ECO:0000256" key="6">
    <source>
        <dbReference type="ARBA" id="ARBA00022667"/>
    </source>
</evidence>
<dbReference type="Proteomes" id="UP001604336">
    <property type="component" value="Unassembled WGS sequence"/>
</dbReference>
<dbReference type="InterPro" id="IPR055414">
    <property type="entry name" value="LRR_R13L4/SHOC2-like"/>
</dbReference>
<dbReference type="Gene3D" id="1.10.10.10">
    <property type="entry name" value="Winged helix-like DNA-binding domain superfamily/Winged helix DNA-binding domain"/>
    <property type="match status" value="1"/>
</dbReference>
<evidence type="ECO:0000313" key="14">
    <source>
        <dbReference type="EMBL" id="KAL2492401.1"/>
    </source>
</evidence>
<keyword evidence="10" id="KW-0067">ATP-binding</keyword>
<protein>
    <submittedName>
        <fullName evidence="14">Disease resistance protein RPP13</fullName>
    </submittedName>
</protein>
<dbReference type="SUPFAM" id="SSF52058">
    <property type="entry name" value="L domain-like"/>
    <property type="match status" value="1"/>
</dbReference>
<dbReference type="InterPro" id="IPR042197">
    <property type="entry name" value="Apaf_helical"/>
</dbReference>
<dbReference type="Pfam" id="PF23598">
    <property type="entry name" value="LRR_14"/>
    <property type="match status" value="1"/>
</dbReference>
<dbReference type="GO" id="GO:0009626">
    <property type="term" value="P:plant-type hypersensitive response"/>
    <property type="evidence" value="ECO:0007669"/>
    <property type="project" value="UniProtKB-KW"/>
</dbReference>
<dbReference type="Gene3D" id="3.80.10.10">
    <property type="entry name" value="Ribonuclease Inhibitor"/>
    <property type="match status" value="1"/>
</dbReference>
<evidence type="ECO:0000313" key="15">
    <source>
        <dbReference type="Proteomes" id="UP001604336"/>
    </source>
</evidence>
<keyword evidence="4" id="KW-0963">Cytoplasm</keyword>
<dbReference type="FunFam" id="3.40.50.300:FF:001091">
    <property type="entry name" value="Probable disease resistance protein At1g61300"/>
    <property type="match status" value="1"/>
</dbReference>
<comment type="subcellular location">
    <subcellularLocation>
        <location evidence="2">Cytoplasm</location>
    </subcellularLocation>
</comment>
<dbReference type="InterPro" id="IPR044974">
    <property type="entry name" value="Disease_R_plants"/>
</dbReference>
<dbReference type="Pfam" id="PF00931">
    <property type="entry name" value="NB-ARC"/>
    <property type="match status" value="1"/>
</dbReference>
<dbReference type="InterPro" id="IPR032675">
    <property type="entry name" value="LRR_dom_sf"/>
</dbReference>
<evidence type="ECO:0000256" key="4">
    <source>
        <dbReference type="ARBA" id="ARBA00022490"/>
    </source>
</evidence>
<evidence type="ECO:0000256" key="10">
    <source>
        <dbReference type="ARBA" id="ARBA00022840"/>
    </source>
</evidence>
<comment type="function">
    <text evidence="1">Confers resistance to late blight (Phytophthora infestans) races carrying the avirulence gene Avr1. Resistance proteins guard the plant against pathogens that contain an appropriate avirulence protein via an indirect interaction with this avirulence protein. That triggers a defense system including the hypersensitive response, which restricts the pathogen growth.</text>
</comment>
<feature type="domain" description="Disease resistance protein winged helix" evidence="12">
    <location>
        <begin position="416"/>
        <end position="485"/>
    </location>
</feature>
<dbReference type="Gene3D" id="1.20.5.4130">
    <property type="match status" value="1"/>
</dbReference>
<evidence type="ECO:0000256" key="5">
    <source>
        <dbReference type="ARBA" id="ARBA00022614"/>
    </source>
</evidence>
<keyword evidence="7" id="KW-0677">Repeat</keyword>
<sequence length="882" mass="102433">MAYASLLSLNQTLDQILHPHDQTEQQHIMISLHEQVSFLLSFLDVSSPQNSDKLRGLEGRIRDAAYEAEDIIESSMSNQIVSESGSHEYITESHMSNQIILESDQKFERLQKIIQELNSISDEVVKMRERNEIQILLPSNSLPAASSKSRSTKKSATVGLHEDFMNIMMLLSSPPSELVVVSIFGMGGLGKTTLAKRIYNDSLIAYHFDVRAWVVVSREYREKEVLEGLLNSLRGLNHESGEESIEKLAENVSKILKDKRYLIVIDDVWEMKQLNQVKNLFPDNNNGSRIILTTRIPEVAKRASNLFPPYHLRVLDAEASWNLLHEMVFGEERCPPELKKIGKMISMWCRGLPLSVVLIGGLLYKSERTVYYWRYVLSNIRSKITDRDYSIRDYVSFIYSQLPHHLRACFLYMGVLPEGYEIRRSKLTKLWVANRFIKPDRSRSMEEVAEEYLKDLVDRNLILVREWSCSGEIKTCSIHDILRDFCLIKSTLEKFISDVEYLPRVHDNFRQVSILTDLKNQIPRFALTRDRDLRVRAVTFFIHNSPIDVHFITNFRLLRVLDALTIRFQEFPVEIVELVTLRYIALTYWMKHRFPASIAKLCNLETLIVNPGKFRSIFNTSFLPPEIWKMSRLRHLLFVRSYLPYPTDSLIGGSFVPLENLQTLGNVINFRWTKEVLEMMPNLKKLVVSYEHDGRTEWSSYCFDNFVHLHQLEVLKCIFFAKCYIKYQDPLPVNFDFPQKLKRLSLSGCRISWKNMTVVGSLSNLEVLKLKFHAFEGPVWELNDGEFRRLKLLLIHMTDLEHWKVEKTHLPSLQRLSLSYCYNLVEIPSGIGKIPALEEIELCECSTSLVTSARVIKRGHWKLGSDRIRIVLKDKDDTNVSS</sequence>
<dbReference type="GO" id="GO:0005524">
    <property type="term" value="F:ATP binding"/>
    <property type="evidence" value="ECO:0007669"/>
    <property type="project" value="UniProtKB-KW"/>
</dbReference>
<dbReference type="GO" id="GO:0005737">
    <property type="term" value="C:cytoplasm"/>
    <property type="evidence" value="ECO:0007669"/>
    <property type="project" value="UniProtKB-SubCell"/>
</dbReference>
<evidence type="ECO:0000256" key="9">
    <source>
        <dbReference type="ARBA" id="ARBA00022821"/>
    </source>
</evidence>
<evidence type="ECO:0000256" key="8">
    <source>
        <dbReference type="ARBA" id="ARBA00022741"/>
    </source>
</evidence>
<keyword evidence="15" id="KW-1185">Reference proteome</keyword>
<evidence type="ECO:0000259" key="12">
    <source>
        <dbReference type="Pfam" id="PF23559"/>
    </source>
</evidence>
<dbReference type="Gene3D" id="1.10.8.430">
    <property type="entry name" value="Helical domain of apoptotic protease-activating factors"/>
    <property type="match status" value="1"/>
</dbReference>
<proteinExistence type="inferred from homology"/>
<dbReference type="PANTHER" id="PTHR23155:SF1152">
    <property type="entry name" value="AAA+ ATPASE DOMAIN-CONTAINING PROTEIN"/>
    <property type="match status" value="1"/>
</dbReference>
<dbReference type="InterPro" id="IPR002182">
    <property type="entry name" value="NB-ARC"/>
</dbReference>
<dbReference type="Pfam" id="PF23559">
    <property type="entry name" value="WHD_DRP"/>
    <property type="match status" value="1"/>
</dbReference>
<keyword evidence="5" id="KW-0433">Leucine-rich repeat</keyword>
<dbReference type="SUPFAM" id="SSF52540">
    <property type="entry name" value="P-loop containing nucleoside triphosphate hydrolases"/>
    <property type="match status" value="1"/>
</dbReference>
<comment type="similarity">
    <text evidence="3">Belongs to the disease resistance NB-LRR family.</text>
</comment>
<feature type="domain" description="NB-ARC" evidence="11">
    <location>
        <begin position="176"/>
        <end position="332"/>
    </location>
</feature>
<evidence type="ECO:0000259" key="13">
    <source>
        <dbReference type="Pfam" id="PF23598"/>
    </source>
</evidence>
<evidence type="ECO:0000259" key="11">
    <source>
        <dbReference type="Pfam" id="PF00931"/>
    </source>
</evidence>
<evidence type="ECO:0000256" key="3">
    <source>
        <dbReference type="ARBA" id="ARBA00008894"/>
    </source>
</evidence>
<dbReference type="GO" id="GO:0051607">
    <property type="term" value="P:defense response to virus"/>
    <property type="evidence" value="ECO:0007669"/>
    <property type="project" value="UniProtKB-ARBA"/>
</dbReference>
<dbReference type="AlphaFoldDB" id="A0ABD1RVD4"/>
<evidence type="ECO:0000256" key="2">
    <source>
        <dbReference type="ARBA" id="ARBA00004496"/>
    </source>
</evidence>
<evidence type="ECO:0000256" key="7">
    <source>
        <dbReference type="ARBA" id="ARBA00022737"/>
    </source>
</evidence>
<dbReference type="PRINTS" id="PR00364">
    <property type="entry name" value="DISEASERSIST"/>
</dbReference>
<dbReference type="EMBL" id="JBFOLK010000008">
    <property type="protein sequence ID" value="KAL2492401.1"/>
    <property type="molecule type" value="Genomic_DNA"/>
</dbReference>
<dbReference type="Gene3D" id="3.40.50.300">
    <property type="entry name" value="P-loop containing nucleotide triphosphate hydrolases"/>
    <property type="match status" value="1"/>
</dbReference>
<gene>
    <name evidence="14" type="ORF">Adt_28029</name>
</gene>
<keyword evidence="8" id="KW-0547">Nucleotide-binding</keyword>
<dbReference type="InterPro" id="IPR058922">
    <property type="entry name" value="WHD_DRP"/>
</dbReference>